<dbReference type="Proteomes" id="UP001239111">
    <property type="component" value="Chromosome 1"/>
</dbReference>
<proteinExistence type="predicted"/>
<evidence type="ECO:0000313" key="1">
    <source>
        <dbReference type="EMBL" id="KAJ8688462.1"/>
    </source>
</evidence>
<protein>
    <submittedName>
        <fullName evidence="1">Uncharacterized protein</fullName>
    </submittedName>
</protein>
<keyword evidence="2" id="KW-1185">Reference proteome</keyword>
<sequence>MPITRMTMSHLWRGSLLLLPLLCILHQTTASTEELLRCRSNLDADIKNEFMLTKRVKQADYVFTGKISEMKSDGPQRSISVRVKRIIKADRNHHLDEEVQLRPNDTTCAVYIKRSYTGIFLAVRSKVSTSSDHQLVMHFGPVPLTVANLDRINAAIQG</sequence>
<reference evidence="1" key="1">
    <citation type="submission" date="2023-04" db="EMBL/GenBank/DDBJ databases">
        <title>A chromosome-level genome assembly of the parasitoid wasp Eretmocerus hayati.</title>
        <authorList>
            <person name="Zhong Y."/>
            <person name="Liu S."/>
            <person name="Liu Y."/>
        </authorList>
    </citation>
    <scope>NUCLEOTIDE SEQUENCE</scope>
    <source>
        <strain evidence="1">ZJU_SS_LIU_2023</strain>
    </source>
</reference>
<accession>A0ACC2PYB6</accession>
<organism evidence="1 2">
    <name type="scientific">Eretmocerus hayati</name>
    <dbReference type="NCBI Taxonomy" id="131215"/>
    <lineage>
        <taxon>Eukaryota</taxon>
        <taxon>Metazoa</taxon>
        <taxon>Ecdysozoa</taxon>
        <taxon>Arthropoda</taxon>
        <taxon>Hexapoda</taxon>
        <taxon>Insecta</taxon>
        <taxon>Pterygota</taxon>
        <taxon>Neoptera</taxon>
        <taxon>Endopterygota</taxon>
        <taxon>Hymenoptera</taxon>
        <taxon>Apocrita</taxon>
        <taxon>Proctotrupomorpha</taxon>
        <taxon>Chalcidoidea</taxon>
        <taxon>Aphelinidae</taxon>
        <taxon>Aphelininae</taxon>
        <taxon>Eretmocerus</taxon>
    </lineage>
</organism>
<evidence type="ECO:0000313" key="2">
    <source>
        <dbReference type="Proteomes" id="UP001239111"/>
    </source>
</evidence>
<comment type="caution">
    <text evidence="1">The sequence shown here is derived from an EMBL/GenBank/DDBJ whole genome shotgun (WGS) entry which is preliminary data.</text>
</comment>
<gene>
    <name evidence="1" type="ORF">QAD02_024257</name>
</gene>
<dbReference type="EMBL" id="CM056741">
    <property type="protein sequence ID" value="KAJ8688462.1"/>
    <property type="molecule type" value="Genomic_DNA"/>
</dbReference>
<name>A0ACC2PYB6_9HYME</name>